<dbReference type="PIRSF" id="PIRSF006404">
    <property type="entry name" value="UCP006404_Pept_M50_CBS"/>
    <property type="match status" value="1"/>
</dbReference>
<gene>
    <name evidence="16" type="ORF">GCM10009751_32130</name>
</gene>
<proteinExistence type="inferred from homology"/>
<feature type="transmembrane region" description="Helical" evidence="14">
    <location>
        <begin position="21"/>
        <end position="45"/>
    </location>
</feature>
<protein>
    <recommendedName>
        <fullName evidence="14">Zinc metalloprotease</fullName>
    </recommendedName>
</protein>
<feature type="transmembrane region" description="Helical" evidence="14">
    <location>
        <begin position="57"/>
        <end position="76"/>
    </location>
</feature>
<evidence type="ECO:0000256" key="4">
    <source>
        <dbReference type="ARBA" id="ARBA00022670"/>
    </source>
</evidence>
<evidence type="ECO:0000256" key="7">
    <source>
        <dbReference type="ARBA" id="ARBA00022737"/>
    </source>
</evidence>
<dbReference type="InterPro" id="IPR008915">
    <property type="entry name" value="Peptidase_M50"/>
</dbReference>
<keyword evidence="9 14" id="KW-0862">Zinc</keyword>
<comment type="subcellular location">
    <subcellularLocation>
        <location evidence="1 14">Cell membrane</location>
        <topology evidence="1 14">Multi-pass membrane protein</topology>
    </subcellularLocation>
</comment>
<feature type="transmembrane region" description="Helical" evidence="14">
    <location>
        <begin position="150"/>
        <end position="169"/>
    </location>
</feature>
<evidence type="ECO:0000313" key="16">
    <source>
        <dbReference type="EMBL" id="GAA1870621.1"/>
    </source>
</evidence>
<sequence length="393" mass="40178">MNSTPPARSAPPRSRGWTIGRIAGAPVIVTPSWFLAAAVLTFVIAPSVSRQLPDLGWTAYLVAAAFVIMLFASVFLHEVAHALVARARGQEVHELAINLWGGHTAYSGGMSRPADGLLVAVVGPLTNLALALIGWFAFLLRQEQGLDVPTLLLLAVTASNAFVGLFNLLPGLPLDGGQILEAVVWRVTGSRSKGTVVAGWTGRIIAVGVVAWAIVWPLVAGVAPDLYQVAFSVLVAGFLWFGASGAIAGARRRDAVAALRAGSLATSAVTVPLGATVSDALAARSGAGPRYGARDAGPVPYVVVVGPDGVPLALLDDDALGSVPPEARGTTRVDAVAVPFVPSSAVGPEVAGHDLLRHLAASSGGARLVPVVTDGRVTGVLDLATVARAVRGT</sequence>
<reference evidence="16 17" key="1">
    <citation type="journal article" date="2019" name="Int. J. Syst. Evol. Microbiol.">
        <title>The Global Catalogue of Microorganisms (GCM) 10K type strain sequencing project: providing services to taxonomists for standard genome sequencing and annotation.</title>
        <authorList>
            <consortium name="The Broad Institute Genomics Platform"/>
            <consortium name="The Broad Institute Genome Sequencing Center for Infectious Disease"/>
            <person name="Wu L."/>
            <person name="Ma J."/>
        </authorList>
    </citation>
    <scope>NUCLEOTIDE SEQUENCE [LARGE SCALE GENOMIC DNA]</scope>
    <source>
        <strain evidence="16 17">JCM 14326</strain>
    </source>
</reference>
<comment type="cofactor">
    <cofactor evidence="14">
        <name>Zn(2+)</name>
        <dbReference type="ChEBI" id="CHEBI:29105"/>
    </cofactor>
    <text evidence="14">Binds 1 zinc ion per subunit.</text>
</comment>
<keyword evidence="3 14" id="KW-1003">Cell membrane</keyword>
<feature type="transmembrane region" description="Helical" evidence="14">
    <location>
        <begin position="117"/>
        <end position="138"/>
    </location>
</feature>
<feature type="transmembrane region" description="Helical" evidence="14">
    <location>
        <begin position="226"/>
        <end position="250"/>
    </location>
</feature>
<evidence type="ECO:0000256" key="8">
    <source>
        <dbReference type="ARBA" id="ARBA00022801"/>
    </source>
</evidence>
<feature type="domain" description="Peptidase M50" evidence="15">
    <location>
        <begin position="65"/>
        <end position="140"/>
    </location>
</feature>
<evidence type="ECO:0000256" key="9">
    <source>
        <dbReference type="ARBA" id="ARBA00022833"/>
    </source>
</evidence>
<keyword evidence="8 14" id="KW-0378">Hydrolase</keyword>
<evidence type="ECO:0000256" key="6">
    <source>
        <dbReference type="ARBA" id="ARBA00022723"/>
    </source>
</evidence>
<dbReference type="InterPro" id="IPR016483">
    <property type="entry name" value="UCP006404_Pept_M50_CBS"/>
</dbReference>
<evidence type="ECO:0000256" key="5">
    <source>
        <dbReference type="ARBA" id="ARBA00022692"/>
    </source>
</evidence>
<name>A0ABN2NLI4_9MICO</name>
<keyword evidence="13 14" id="KW-0472">Membrane</keyword>
<comment type="caution">
    <text evidence="16">The sequence shown here is derived from an EMBL/GenBank/DDBJ whole genome shotgun (WGS) entry which is preliminary data.</text>
</comment>
<evidence type="ECO:0000256" key="10">
    <source>
        <dbReference type="ARBA" id="ARBA00022989"/>
    </source>
</evidence>
<dbReference type="CDD" id="cd06164">
    <property type="entry name" value="S2P-M50_SpoIVFB_CBS"/>
    <property type="match status" value="1"/>
</dbReference>
<keyword evidence="7" id="KW-0677">Repeat</keyword>
<evidence type="ECO:0000256" key="2">
    <source>
        <dbReference type="ARBA" id="ARBA00007931"/>
    </source>
</evidence>
<dbReference type="Proteomes" id="UP001501094">
    <property type="component" value="Unassembled WGS sequence"/>
</dbReference>
<evidence type="ECO:0000256" key="3">
    <source>
        <dbReference type="ARBA" id="ARBA00022475"/>
    </source>
</evidence>
<evidence type="ECO:0000256" key="12">
    <source>
        <dbReference type="ARBA" id="ARBA00023122"/>
    </source>
</evidence>
<comment type="similarity">
    <text evidence="2 14">Belongs to the peptidase M50B family.</text>
</comment>
<dbReference type="PANTHER" id="PTHR39188">
    <property type="entry name" value="MEMBRANE-ASSOCIATED ZINC METALLOPROTEASE M50B"/>
    <property type="match status" value="1"/>
</dbReference>
<dbReference type="Pfam" id="PF02163">
    <property type="entry name" value="Peptidase_M50"/>
    <property type="match status" value="2"/>
</dbReference>
<keyword evidence="4 14" id="KW-0645">Protease</keyword>
<feature type="transmembrane region" description="Helical" evidence="14">
    <location>
        <begin position="200"/>
        <end position="220"/>
    </location>
</feature>
<evidence type="ECO:0000256" key="11">
    <source>
        <dbReference type="ARBA" id="ARBA00023049"/>
    </source>
</evidence>
<keyword evidence="5 14" id="KW-0812">Transmembrane</keyword>
<organism evidence="16 17">
    <name type="scientific">Myceligenerans crystallogenes</name>
    <dbReference type="NCBI Taxonomy" id="316335"/>
    <lineage>
        <taxon>Bacteria</taxon>
        <taxon>Bacillati</taxon>
        <taxon>Actinomycetota</taxon>
        <taxon>Actinomycetes</taxon>
        <taxon>Micrococcales</taxon>
        <taxon>Promicromonosporaceae</taxon>
        <taxon>Myceligenerans</taxon>
    </lineage>
</organism>
<accession>A0ABN2NLI4</accession>
<dbReference type="RefSeq" id="WP_344104845.1">
    <property type="nucleotide sequence ID" value="NZ_BAAANL010000007.1"/>
</dbReference>
<keyword evidence="10 14" id="KW-1133">Transmembrane helix</keyword>
<feature type="domain" description="Peptidase M50" evidence="15">
    <location>
        <begin position="154"/>
        <end position="195"/>
    </location>
</feature>
<keyword evidence="11 14" id="KW-0482">Metalloprotease</keyword>
<evidence type="ECO:0000256" key="14">
    <source>
        <dbReference type="PIRNR" id="PIRNR006404"/>
    </source>
</evidence>
<dbReference type="EMBL" id="BAAANL010000007">
    <property type="protein sequence ID" value="GAA1870621.1"/>
    <property type="molecule type" value="Genomic_DNA"/>
</dbReference>
<keyword evidence="17" id="KW-1185">Reference proteome</keyword>
<evidence type="ECO:0000313" key="17">
    <source>
        <dbReference type="Proteomes" id="UP001501094"/>
    </source>
</evidence>
<dbReference type="PANTHER" id="PTHR39188:SF3">
    <property type="entry name" value="STAGE IV SPORULATION PROTEIN FB"/>
    <property type="match status" value="1"/>
</dbReference>
<keyword evidence="6 14" id="KW-0479">Metal-binding</keyword>
<evidence type="ECO:0000256" key="13">
    <source>
        <dbReference type="ARBA" id="ARBA00023136"/>
    </source>
</evidence>
<keyword evidence="12" id="KW-0129">CBS domain</keyword>
<evidence type="ECO:0000259" key="15">
    <source>
        <dbReference type="Pfam" id="PF02163"/>
    </source>
</evidence>
<evidence type="ECO:0000256" key="1">
    <source>
        <dbReference type="ARBA" id="ARBA00004651"/>
    </source>
</evidence>